<reference evidence="2" key="1">
    <citation type="journal article" date="2022" name="Nat. Commun.">
        <title>Chromosome evolution and the genetic basis of agronomically important traits in greater yam.</title>
        <authorList>
            <person name="Bredeson J.V."/>
            <person name="Lyons J.B."/>
            <person name="Oniyinde I.O."/>
            <person name="Okereke N.R."/>
            <person name="Kolade O."/>
            <person name="Nnabue I."/>
            <person name="Nwadili C.O."/>
            <person name="Hribova E."/>
            <person name="Parker M."/>
            <person name="Nwogha J."/>
            <person name="Shu S."/>
            <person name="Carlson J."/>
            <person name="Kariba R."/>
            <person name="Muthemba S."/>
            <person name="Knop K."/>
            <person name="Barton G.J."/>
            <person name="Sherwood A.V."/>
            <person name="Lopez-Montes A."/>
            <person name="Asiedu R."/>
            <person name="Jamnadass R."/>
            <person name="Muchugi A."/>
            <person name="Goodstein D."/>
            <person name="Egesi C.N."/>
            <person name="Featherston J."/>
            <person name="Asfaw A."/>
            <person name="Simpson G.G."/>
            <person name="Dolezel J."/>
            <person name="Hendre P.S."/>
            <person name="Van Deynze A."/>
            <person name="Kumar P.L."/>
            <person name="Obidiegwu J.E."/>
            <person name="Bhattacharjee R."/>
            <person name="Rokhsar D.S."/>
        </authorList>
    </citation>
    <scope>NUCLEOTIDE SEQUENCE [LARGE SCALE GENOMIC DNA]</scope>
    <source>
        <strain evidence="2">cv. TDa95/00328</strain>
    </source>
</reference>
<evidence type="ECO:0000313" key="1">
    <source>
        <dbReference type="EMBL" id="KAH7655537.1"/>
    </source>
</evidence>
<name>A0ACB7U5K5_DIOAL</name>
<dbReference type="EMBL" id="CM037028">
    <property type="protein sequence ID" value="KAH7655537.1"/>
    <property type="molecule type" value="Genomic_DNA"/>
</dbReference>
<proteinExistence type="predicted"/>
<protein>
    <submittedName>
        <fullName evidence="1">Zinc finger RING/FYVE/PHD-type protein</fullName>
    </submittedName>
</protein>
<gene>
    <name evidence="1" type="ORF">IHE45_18G018400</name>
</gene>
<comment type="caution">
    <text evidence="1">The sequence shown here is derived from an EMBL/GenBank/DDBJ whole genome shotgun (WGS) entry which is preliminary data.</text>
</comment>
<keyword evidence="2" id="KW-1185">Reference proteome</keyword>
<evidence type="ECO:0000313" key="2">
    <source>
        <dbReference type="Proteomes" id="UP000827976"/>
    </source>
</evidence>
<organism evidence="1 2">
    <name type="scientific">Dioscorea alata</name>
    <name type="common">Purple yam</name>
    <dbReference type="NCBI Taxonomy" id="55571"/>
    <lineage>
        <taxon>Eukaryota</taxon>
        <taxon>Viridiplantae</taxon>
        <taxon>Streptophyta</taxon>
        <taxon>Embryophyta</taxon>
        <taxon>Tracheophyta</taxon>
        <taxon>Spermatophyta</taxon>
        <taxon>Magnoliopsida</taxon>
        <taxon>Liliopsida</taxon>
        <taxon>Dioscoreales</taxon>
        <taxon>Dioscoreaceae</taxon>
        <taxon>Dioscorea</taxon>
    </lineage>
</organism>
<dbReference type="Proteomes" id="UP000827976">
    <property type="component" value="Chromosome 18"/>
</dbReference>
<accession>A0ACB7U5K5</accession>
<sequence length="354" mass="38264">MTTNRSRLIPMHLLLLLVLAAGAAGQMNTSDTTRYNNTFNPSMAIIIVVLFTFPTFVYSEVKDHKIGKGSLECAVCLSEFEDDESLRLLPKCDHVFHSDCIDAWLAAHVTCPVCRSNLVPGSDPEPFEAPATATATATAAPDVPPEHVAIAVDGDGVQETDDHREELAELARIGSEQRAAQALRSKSVARPVRFPRSHSTGHSILRRPGENLDRFTLRLPEHVRREMVVAGLQRTMSSLAFPGGGEASARRGYRAGEGSSRAGRSIRLGRSDRWPSVLARTLSARFTSWGNGKRGGDCEGSVKKFDAAGEGSRSGSVKLRMPSVRVPFECLGGSVRPGGDHEPSESPTQPLSRV</sequence>